<feature type="region of interest" description="Disordered" evidence="1">
    <location>
        <begin position="1027"/>
        <end position="1076"/>
    </location>
</feature>
<dbReference type="RefSeq" id="XP_067066436.1">
    <property type="nucleotide sequence ID" value="XM_067212139.1"/>
</dbReference>
<organism evidence="4 5">
    <name type="scientific">Cryptosporidium andersoni</name>
    <dbReference type="NCBI Taxonomy" id="117008"/>
    <lineage>
        <taxon>Eukaryota</taxon>
        <taxon>Sar</taxon>
        <taxon>Alveolata</taxon>
        <taxon>Apicomplexa</taxon>
        <taxon>Conoidasida</taxon>
        <taxon>Coccidia</taxon>
        <taxon>Eucoccidiorida</taxon>
        <taxon>Eimeriorina</taxon>
        <taxon>Cryptosporidiidae</taxon>
        <taxon>Cryptosporidium</taxon>
    </lineage>
</organism>
<feature type="compositionally biased region" description="Basic and acidic residues" evidence="1">
    <location>
        <begin position="2048"/>
        <end position="2060"/>
    </location>
</feature>
<evidence type="ECO:0000256" key="1">
    <source>
        <dbReference type="SAM" id="MobiDB-lite"/>
    </source>
</evidence>
<dbReference type="Gene3D" id="1.10.10.2740">
    <property type="entry name" value="Spt6, Death-like domain"/>
    <property type="match status" value="1"/>
</dbReference>
<dbReference type="InterPro" id="IPR042066">
    <property type="entry name" value="Spt6_death-like"/>
</dbReference>
<dbReference type="InterPro" id="IPR036860">
    <property type="entry name" value="SH2_dom_sf"/>
</dbReference>
<feature type="region of interest" description="Disordered" evidence="1">
    <location>
        <begin position="2023"/>
        <end position="2084"/>
    </location>
</feature>
<dbReference type="CDD" id="cd09918">
    <property type="entry name" value="SH2_Nterm_SPT6_like"/>
    <property type="match status" value="1"/>
</dbReference>
<dbReference type="Pfam" id="PF14635">
    <property type="entry name" value="HHH_7"/>
    <property type="match status" value="1"/>
</dbReference>
<dbReference type="GO" id="GO:0031491">
    <property type="term" value="F:nucleosome binding"/>
    <property type="evidence" value="ECO:0007669"/>
    <property type="project" value="TreeGrafter"/>
</dbReference>
<feature type="compositionally biased region" description="Acidic residues" evidence="1">
    <location>
        <begin position="155"/>
        <end position="165"/>
    </location>
</feature>
<dbReference type="InterPro" id="IPR037027">
    <property type="entry name" value="YqgF/RNaseH-like_dom_sf"/>
</dbReference>
<dbReference type="Proteomes" id="UP000186804">
    <property type="component" value="Unassembled WGS sequence"/>
</dbReference>
<reference evidence="4 5" key="1">
    <citation type="submission" date="2016-10" db="EMBL/GenBank/DDBJ databases">
        <title>Reductive evolution of mitochondrial metabolism and differential evolution of invasion-related proteins in Cryptosporidium.</title>
        <authorList>
            <person name="Liu S."/>
            <person name="Roellig D.M."/>
            <person name="Guo Y."/>
            <person name="Li N."/>
            <person name="Frace M.A."/>
            <person name="Tang K."/>
            <person name="Zhang L."/>
            <person name="Feng Y."/>
            <person name="Xiao L."/>
        </authorList>
    </citation>
    <scope>NUCLEOTIDE SEQUENCE [LARGE SCALE GENOMIC DNA]</scope>
    <source>
        <strain evidence="4">30847</strain>
    </source>
</reference>
<feature type="region of interest" description="Disordered" evidence="1">
    <location>
        <begin position="40"/>
        <end position="230"/>
    </location>
</feature>
<dbReference type="GO" id="GO:0008023">
    <property type="term" value="C:transcription elongation factor complex"/>
    <property type="evidence" value="ECO:0007669"/>
    <property type="project" value="TreeGrafter"/>
</dbReference>
<dbReference type="InterPro" id="IPR032706">
    <property type="entry name" value="Spt6_HHH"/>
</dbReference>
<dbReference type="GO" id="GO:0034728">
    <property type="term" value="P:nucleosome organization"/>
    <property type="evidence" value="ECO:0007669"/>
    <property type="project" value="TreeGrafter"/>
</dbReference>
<accession>A0A1J4MC59</accession>
<evidence type="ECO:0000313" key="5">
    <source>
        <dbReference type="Proteomes" id="UP000186804"/>
    </source>
</evidence>
<evidence type="ECO:0000313" key="4">
    <source>
        <dbReference type="EMBL" id="OII71067.1"/>
    </source>
</evidence>
<dbReference type="InterPro" id="IPR023319">
    <property type="entry name" value="Tex-like_HTH_dom_sf"/>
</dbReference>
<dbReference type="GeneID" id="92366091"/>
<sequence length="2084" mass="242439">MGGKYKEIEDKNVSPNTVEEIYKDLHDNDTLEPLVTDLQEETTQEHTTLNKEQNLEGREKDTETLEMADKFDLTRSEEGKPKRKKRRYSKQSINGGSLRGLQHTTGFRSASDESELSADSSEGEQDLDSPNIQDKWQKNKRKLQRKSERHLYIQDEAEEDEELNDESGVYDNSSSEDDNEDGYDELKDFIVDEIDEEIEEPIYNRKPIEGEEQEVPGEEESESLDDDDDEILQGGLEEDDLDLIEENTGIKLKADGVKHRLKKLSETVNSENNLIIGKNINDLEQQLFNEDEDYDGFEKDEQHVSSKQSTYDSRVNIYDGDDEYDEYDEDSWMVDDSGGRVNISQDDSYNLIQSVFGDYQTVLNILMNKVVYDNSSSNYNNTKQRARLETIREDLIDTKEDALEEEGEIETIQDQMKKTVLDSLQETVEPGELQSRTLTEFDSEIKLVDIPERLYLLYHYRWKSMNDKRVEKDELLEESQWIANKFVKIYRDIFKEDIIRRNYSLIFKTSFPYHVGSVVQNVASAIYKVLDWLLNDRLDLPFIYQHRIHLVQPPLNEFFIGKIILYDSIYYKIKTSMNSLHLNLLSYQDILSNKNKQGNVTVRDGNSEDQISNNLDDTSTLDLSLFNDILSICRNFDSFKDVDKIRNYIIYHLDTPRWRRSVGLDLNKSPEGELFSGSNKKRRNFTMELFQQIENDKIYEYWGQYIVSPQILSIYMKSFVAPQFRCSVPTGIASNVTLLPPDGPTIENTKSALYKWFDKFTNSKSPYFITSEKMIESLIIYEAKRLATYPLIRTKIKEFFLANICVTTVTTVKGEKTLSPSNPSWIAKRLYRHPINALLTGTYLPVGDRGSGSSKLLDGCLASEIFELERLGLIDIVIHPLCIDDKAPWRGEDGEDKMKERFMHEVPLLSGENYLIQSNSSKTPLPSPILSRFEQEFCSFRSSDNIDNRIIGTLLDELKYGFVSISGSIWSRLIQIPILHRLVEKELFPVFRQHTIELLKSRADEYIAELCYHNLSKRLNFIAPRRPVTINNPKKQGNHNDDNDDNDDNGDDDDDDNDDDDNDYNDDDDDGNKYDHSELSKVSRIRRKYRLHENTIPDTWGLEVISCVIDKAKNGYRTYIVVLDIHGEMRDYLILNFLFSIQGPGKSASSLLNNRNFEVGADSQRREEEIKNLVEFTKIYYPHYIGIGLSDKRALELSNIWNNEILTKISRYKKRSHVPQVLMISMDVPRALARNTKGIKSESGSGNKNKDEYPTALLMAISVGRLIQNPLAEQLQLWDDSCNEVEHELASTSELKGTSTSMVNTGGLQSRFNNTLSLRLHRFQNKVDIKLLQFHLLLAIRLAVANIGVQINRIKGHDHLQSPLKFVGGFGIRKARILIHYLDSNSSSITNRMQLQLNDEDETFDSRNTKLLDEYDNEYLDRSCRSVGCLSRNVLFNSLTFLRIDDHDYGFSALRNSSDSNLERKLNNKSRISIKGYEDRNLQNMNIFDISRLHELEDKELVKTILGNIQDQNDSKTRNAKASLSNHLLSWDWIRERNSKLEVLDMEAYAKLMYENQDKPRLLPYLNKIQKELQRPYDITLYTREFRGVEKYRQHREIMNISDEDLYVGCEISCRVTGILHKGTGSRFNPYKCPVMFWHDQYNLKIVVEDFDMFWNEILDENPSIKSATLESLFVINSPILGIVSNLDQNQHCIYVVLSQKKICDILNYSLDQLWRSQQYYQDNVKHTQNSSSSVFSQDSCSSLLWSDIRHFAFILFKKNYNLIFNNYSRNVRNSKSVIYKGDTLDIYGSSKLNTSSHAIHRTIHHPNYRSWSHERIIEYLENESIVMGETIIRPSNTAVDKLNMYIKVSDKPFMCKITTIEEYDQRLPGELGRKLKIDNTDYNDIDQILIQYVHPLKIHLNDVYNHSKYRRNMEYQNMVTELLLESTRSGNSIVWGIVMDKQIPCRFHLVSVPPNNRVGPSGARIHFEDGIYVNNKGFQLWRKTESTLRKLLNWWKTDGFFKRNFYLEDYKKYKQLMVRQKQTNEESVPHSYQYRTSYNGNNIQSSEKYHHISDRDNRPIGRSSYSERSSGFGDRGYRYTAGK</sequence>
<dbReference type="EMBL" id="LRBS01000125">
    <property type="protein sequence ID" value="OII71067.1"/>
    <property type="molecule type" value="Genomic_DNA"/>
</dbReference>
<evidence type="ECO:0000259" key="2">
    <source>
        <dbReference type="Pfam" id="PF14633"/>
    </source>
</evidence>
<feature type="compositionally biased region" description="Polar residues" evidence="1">
    <location>
        <begin position="2034"/>
        <end position="2047"/>
    </location>
</feature>
<dbReference type="Gene3D" id="1.10.10.650">
    <property type="entry name" value="RuvA domain 2-like"/>
    <property type="match status" value="1"/>
</dbReference>
<gene>
    <name evidence="4" type="ORF">cand_019060</name>
</gene>
<dbReference type="PANTHER" id="PTHR10145">
    <property type="entry name" value="TRANSCRIPTION ELONGATION FACTOR SPT6"/>
    <property type="match status" value="1"/>
</dbReference>
<comment type="caution">
    <text evidence="4">The sequence shown here is derived from an EMBL/GenBank/DDBJ whole genome shotgun (WGS) entry which is preliminary data.</text>
</comment>
<feature type="compositionally biased region" description="Acidic residues" evidence="1">
    <location>
        <begin position="174"/>
        <end position="183"/>
    </location>
</feature>
<dbReference type="Gene3D" id="3.30.505.10">
    <property type="entry name" value="SH2 domain"/>
    <property type="match status" value="1"/>
</dbReference>
<dbReference type="GO" id="GO:0042393">
    <property type="term" value="F:histone binding"/>
    <property type="evidence" value="ECO:0007669"/>
    <property type="project" value="TreeGrafter"/>
</dbReference>
<name>A0A1J4MC59_9CRYT</name>
<dbReference type="InterPro" id="IPR035019">
    <property type="entry name" value="Spt6_SH2_N"/>
</dbReference>
<dbReference type="GO" id="GO:0140673">
    <property type="term" value="P:transcription elongation-coupled chromatin remodeling"/>
    <property type="evidence" value="ECO:0007669"/>
    <property type="project" value="InterPro"/>
</dbReference>
<dbReference type="InterPro" id="IPR035420">
    <property type="entry name" value="Spt6_SH2"/>
</dbReference>
<feature type="compositionally biased region" description="Acidic residues" evidence="1">
    <location>
        <begin position="191"/>
        <end position="200"/>
    </location>
</feature>
<feature type="compositionally biased region" description="Acidic residues" evidence="1">
    <location>
        <begin position="112"/>
        <end position="127"/>
    </location>
</feature>
<dbReference type="Gene3D" id="1.10.150.850">
    <property type="entry name" value="Spt6, helix-hairpin-helix domain"/>
    <property type="match status" value="1"/>
</dbReference>
<keyword evidence="5" id="KW-1185">Reference proteome</keyword>
<dbReference type="InterPro" id="IPR023323">
    <property type="entry name" value="Tex-like_dom_sf"/>
</dbReference>
<feature type="domain" description="Transcription elongation factor Spt6 helix-hairpin-helix motif" evidence="3">
    <location>
        <begin position="1315"/>
        <end position="1395"/>
    </location>
</feature>
<feature type="domain" description="Spt6 SH2" evidence="2">
    <location>
        <begin position="1795"/>
        <end position="1998"/>
    </location>
</feature>
<dbReference type="OrthoDB" id="343921at2759"/>
<feature type="compositionally biased region" description="Acidic residues" evidence="1">
    <location>
        <begin position="1042"/>
        <end position="1070"/>
    </location>
</feature>
<dbReference type="PANTHER" id="PTHR10145:SF6">
    <property type="entry name" value="TRANSCRIPTION ELONGATION FACTOR SPT6"/>
    <property type="match status" value="1"/>
</dbReference>
<feature type="compositionally biased region" description="Acidic residues" evidence="1">
    <location>
        <begin position="210"/>
        <end position="230"/>
    </location>
</feature>
<dbReference type="Gene3D" id="3.30.420.140">
    <property type="entry name" value="YqgF/RNase H-like domain"/>
    <property type="match status" value="1"/>
</dbReference>
<dbReference type="Gene3D" id="1.10.3500.10">
    <property type="entry name" value="Tex N-terminal region-like"/>
    <property type="match status" value="1"/>
</dbReference>
<proteinExistence type="predicted"/>
<dbReference type="VEuPathDB" id="CryptoDB:cand_019060"/>
<protein>
    <submittedName>
        <fullName evidence="4">Uncharacterized protein</fullName>
    </submittedName>
</protein>
<dbReference type="Pfam" id="PF14633">
    <property type="entry name" value="SH2_2"/>
    <property type="match status" value="1"/>
</dbReference>
<evidence type="ECO:0000259" key="3">
    <source>
        <dbReference type="Pfam" id="PF14635"/>
    </source>
</evidence>
<feature type="compositionally biased region" description="Basic and acidic residues" evidence="1">
    <location>
        <begin position="53"/>
        <end position="80"/>
    </location>
</feature>
<dbReference type="InterPro" id="IPR017072">
    <property type="entry name" value="TF_Spt6"/>
</dbReference>